<dbReference type="Gene3D" id="3.40.50.300">
    <property type="entry name" value="P-loop containing nucleotide triphosphate hydrolases"/>
    <property type="match status" value="1"/>
</dbReference>
<name>A0A7H0F4C8_9CYAN</name>
<protein>
    <recommendedName>
        <fullName evidence="3">ATP-binding protein</fullName>
    </recommendedName>
</protein>
<accession>A0A7H0F4C8</accession>
<organism evidence="1 2">
    <name type="scientific">Cylindrospermopsis curvispora GIHE-G1</name>
    <dbReference type="NCBI Taxonomy" id="2666332"/>
    <lineage>
        <taxon>Bacteria</taxon>
        <taxon>Bacillati</taxon>
        <taxon>Cyanobacteriota</taxon>
        <taxon>Cyanophyceae</taxon>
        <taxon>Nostocales</taxon>
        <taxon>Aphanizomenonaceae</taxon>
        <taxon>Cylindrospermopsis</taxon>
    </lineage>
</organism>
<dbReference type="Proteomes" id="UP000516013">
    <property type="component" value="Chromosome"/>
</dbReference>
<keyword evidence="2" id="KW-1185">Reference proteome</keyword>
<evidence type="ECO:0008006" key="3">
    <source>
        <dbReference type="Google" id="ProtNLM"/>
    </source>
</evidence>
<evidence type="ECO:0000313" key="2">
    <source>
        <dbReference type="Proteomes" id="UP000516013"/>
    </source>
</evidence>
<dbReference type="InterPro" id="IPR027417">
    <property type="entry name" value="P-loop_NTPase"/>
</dbReference>
<evidence type="ECO:0000313" key="1">
    <source>
        <dbReference type="EMBL" id="QNP30894.1"/>
    </source>
</evidence>
<reference evidence="1 2" key="1">
    <citation type="submission" date="2020-08" db="EMBL/GenBank/DDBJ databases">
        <title>Complete genome sequence of Raphidiopsis curvispora isolated from drinking water reservoir in South Korea.</title>
        <authorList>
            <person name="Jeong J."/>
        </authorList>
    </citation>
    <scope>NUCLEOTIDE SEQUENCE [LARGE SCALE GENOMIC DNA]</scope>
    <source>
        <strain evidence="1 2">GIHE-G1</strain>
    </source>
</reference>
<dbReference type="RefSeq" id="WP_096543484.1">
    <property type="nucleotide sequence ID" value="NZ_CP060822.1"/>
</dbReference>
<dbReference type="EMBL" id="CP060822">
    <property type="protein sequence ID" value="QNP30894.1"/>
    <property type="molecule type" value="Genomic_DNA"/>
</dbReference>
<dbReference type="AlphaFoldDB" id="A0A7H0F4C8"/>
<dbReference type="SUPFAM" id="SSF52540">
    <property type="entry name" value="P-loop containing nucleoside triphosphate hydrolases"/>
    <property type="match status" value="1"/>
</dbReference>
<dbReference type="KEGG" id="ccur:IAR63_07910"/>
<gene>
    <name evidence="1" type="ORF">IAR63_07910</name>
</gene>
<sequence>MGVVYIGDRATGKTHLALELTNPRHEHVKVTSPDYDQLKLLLLDENSMSKPTDTLKPYQRYLEMNVQLPSGNKRVELDWIDTGGEVWRGNWQRDNSDKWKDYLEPIRQSEGILLILPPHRGMTFQPGVDIQEFPTEQQWCNRFETWVTFFCDQCPQIRHLAICLNKADLFCDLSQEGQKLAYRPYNSPCNWQQRHEHVIKKYFRPVYSQILRLGEGMSSPSVKCFITSIYHRGLLELPWIYLGSYLGQ</sequence>
<proteinExistence type="predicted"/>